<dbReference type="EMBL" id="BMAO01026516">
    <property type="protein sequence ID" value="GFR10287.1"/>
    <property type="molecule type" value="Genomic_DNA"/>
</dbReference>
<name>A0A8X6LJ58_TRICU</name>
<protein>
    <submittedName>
        <fullName evidence="1">Uncharacterized protein</fullName>
    </submittedName>
</protein>
<dbReference type="Proteomes" id="UP000887116">
    <property type="component" value="Unassembled WGS sequence"/>
</dbReference>
<dbReference type="AlphaFoldDB" id="A0A8X6LJ58"/>
<gene>
    <name evidence="1" type="primary">AVEN_200574_1</name>
    <name evidence="1" type="ORF">TNCT_137971</name>
</gene>
<comment type="caution">
    <text evidence="1">The sequence shown here is derived from an EMBL/GenBank/DDBJ whole genome shotgun (WGS) entry which is preliminary data.</text>
</comment>
<evidence type="ECO:0000313" key="1">
    <source>
        <dbReference type="EMBL" id="GFR10287.1"/>
    </source>
</evidence>
<keyword evidence="2" id="KW-1185">Reference proteome</keyword>
<organism evidence="1 2">
    <name type="scientific">Trichonephila clavata</name>
    <name type="common">Joro spider</name>
    <name type="synonym">Nephila clavata</name>
    <dbReference type="NCBI Taxonomy" id="2740835"/>
    <lineage>
        <taxon>Eukaryota</taxon>
        <taxon>Metazoa</taxon>
        <taxon>Ecdysozoa</taxon>
        <taxon>Arthropoda</taxon>
        <taxon>Chelicerata</taxon>
        <taxon>Arachnida</taxon>
        <taxon>Araneae</taxon>
        <taxon>Araneomorphae</taxon>
        <taxon>Entelegynae</taxon>
        <taxon>Araneoidea</taxon>
        <taxon>Nephilidae</taxon>
        <taxon>Trichonephila</taxon>
    </lineage>
</organism>
<sequence>MCDINVRKRTFDFPDFADNDEEDFLINPNKKNKKTISKQKFDLDFAKDAIENKIKIPPYLINVGKGLLMEVKEFRSNFYVGLCKVSEANEVRNRFNIPIEQLETFRKALDAMITYVKEKGLIATFTRPLLSFLKILPRTAFTSRIF</sequence>
<evidence type="ECO:0000313" key="2">
    <source>
        <dbReference type="Proteomes" id="UP000887116"/>
    </source>
</evidence>
<proteinExistence type="predicted"/>
<accession>A0A8X6LJ58</accession>
<reference evidence="1" key="1">
    <citation type="submission" date="2020-07" db="EMBL/GenBank/DDBJ databases">
        <title>Multicomponent nature underlies the extraordinary mechanical properties of spider dragline silk.</title>
        <authorList>
            <person name="Kono N."/>
            <person name="Nakamura H."/>
            <person name="Mori M."/>
            <person name="Yoshida Y."/>
            <person name="Ohtoshi R."/>
            <person name="Malay A.D."/>
            <person name="Moran D.A.P."/>
            <person name="Tomita M."/>
            <person name="Numata K."/>
            <person name="Arakawa K."/>
        </authorList>
    </citation>
    <scope>NUCLEOTIDE SEQUENCE</scope>
</reference>